<dbReference type="Proteomes" id="UP000436822">
    <property type="component" value="Unassembled WGS sequence"/>
</dbReference>
<evidence type="ECO:0000313" key="2">
    <source>
        <dbReference type="Proteomes" id="UP000436822"/>
    </source>
</evidence>
<dbReference type="GO" id="GO:0006260">
    <property type="term" value="P:DNA replication"/>
    <property type="evidence" value="ECO:0007669"/>
    <property type="project" value="InterPro"/>
</dbReference>
<dbReference type="Pfam" id="PF04364">
    <property type="entry name" value="DNA_pol3_chi"/>
    <property type="match status" value="1"/>
</dbReference>
<evidence type="ECO:0000313" key="1">
    <source>
        <dbReference type="EMBL" id="GFE64057.1"/>
    </source>
</evidence>
<sequence>MSEVFFYHLTRQPLDAILPTLLNKARGAGWRVAVRGVSADRMAWLDEKLWAVEGFLPHAQAGGPFDGEQPILLTTEASAANSPECIVSVDGADLAPEDIRAVTRAMILFDGNDPDAVAHARTQWKAVTEAKIAAKYWSQDSGDWQMKSEYKPD</sequence>
<dbReference type="PANTHER" id="PTHR38767">
    <property type="entry name" value="DNA POLYMERASE III SUBUNIT CHI"/>
    <property type="match status" value="1"/>
</dbReference>
<dbReference type="InterPro" id="IPR007459">
    <property type="entry name" value="DNA_pol3_chi"/>
</dbReference>
<dbReference type="Gene3D" id="3.40.50.10110">
    <property type="entry name" value="DNA polymerase III subunit chi"/>
    <property type="match status" value="1"/>
</dbReference>
<dbReference type="NCBIfam" id="NF004347">
    <property type="entry name" value="PRK05728.1-4"/>
    <property type="match status" value="1"/>
</dbReference>
<dbReference type="InterPro" id="IPR036768">
    <property type="entry name" value="PolIII_chi_sf"/>
</dbReference>
<dbReference type="AlphaFoldDB" id="A0A6N6JDM1"/>
<dbReference type="RefSeq" id="WP_159804929.1">
    <property type="nucleotide sequence ID" value="NZ_BLJE01000001.1"/>
</dbReference>
<comment type="caution">
    <text evidence="1">The sequence shown here is derived from an EMBL/GenBank/DDBJ whole genome shotgun (WGS) entry which is preliminary data.</text>
</comment>
<dbReference type="GO" id="GO:0003887">
    <property type="term" value="F:DNA-directed DNA polymerase activity"/>
    <property type="evidence" value="ECO:0007669"/>
    <property type="project" value="InterPro"/>
</dbReference>
<dbReference type="EMBL" id="BLJE01000001">
    <property type="protein sequence ID" value="GFE64057.1"/>
    <property type="molecule type" value="Genomic_DNA"/>
</dbReference>
<dbReference type="OrthoDB" id="9795973at2"/>
<dbReference type="PANTHER" id="PTHR38767:SF1">
    <property type="entry name" value="DNA POLYMERASE III SUBUNIT CHI"/>
    <property type="match status" value="1"/>
</dbReference>
<keyword evidence="2" id="KW-1185">Reference proteome</keyword>
<accession>A0A6N6JDM1</accession>
<dbReference type="GO" id="GO:0003677">
    <property type="term" value="F:DNA binding"/>
    <property type="evidence" value="ECO:0007669"/>
    <property type="project" value="InterPro"/>
</dbReference>
<proteinExistence type="predicted"/>
<protein>
    <submittedName>
        <fullName evidence="1">DNA polymerase III subunit chi</fullName>
    </submittedName>
</protein>
<reference evidence="1 2" key="1">
    <citation type="submission" date="2019-12" db="EMBL/GenBank/DDBJ databases">
        <title>Litoreibacter badius sp. nov., a novel bacteriochlorophyll a-containing bacterium in the genus Litoreibacter.</title>
        <authorList>
            <person name="Kanamuro M."/>
            <person name="Takabe Y."/>
            <person name="Mori K."/>
            <person name="Takaichi S."/>
            <person name="Hanada S."/>
        </authorList>
    </citation>
    <scope>NUCLEOTIDE SEQUENCE [LARGE SCALE GENOMIC DNA]</scope>
    <source>
        <strain evidence="1 2">K6</strain>
    </source>
</reference>
<gene>
    <name evidence="1" type="ORF">KIN_11310</name>
</gene>
<dbReference type="SUPFAM" id="SSF102400">
    <property type="entry name" value="DNA polymerase III chi subunit"/>
    <property type="match status" value="1"/>
</dbReference>
<name>A0A6N6JDM1_9RHOB</name>
<organism evidence="1 2">
    <name type="scientific">Litoreibacter roseus</name>
    <dbReference type="NCBI Taxonomy" id="2601869"/>
    <lineage>
        <taxon>Bacteria</taxon>
        <taxon>Pseudomonadati</taxon>
        <taxon>Pseudomonadota</taxon>
        <taxon>Alphaproteobacteria</taxon>
        <taxon>Rhodobacterales</taxon>
        <taxon>Roseobacteraceae</taxon>
        <taxon>Litoreibacter</taxon>
    </lineage>
</organism>
<dbReference type="GO" id="GO:0032298">
    <property type="term" value="P:positive regulation of DNA-templated DNA replication initiation"/>
    <property type="evidence" value="ECO:0007669"/>
    <property type="project" value="TreeGrafter"/>
</dbReference>